<reference evidence="2 3" key="1">
    <citation type="submission" date="2019-10" db="EMBL/GenBank/DDBJ databases">
        <title>Assembly and Annotation for the nematode Trichostrongylus colubriformis.</title>
        <authorList>
            <person name="Martin J."/>
        </authorList>
    </citation>
    <scope>NUCLEOTIDE SEQUENCE [LARGE SCALE GENOMIC DNA]</scope>
    <source>
        <strain evidence="2">G859</strain>
        <tissue evidence="2">Whole worm</tissue>
    </source>
</reference>
<comment type="caution">
    <text evidence="2">The sequence shown here is derived from an EMBL/GenBank/DDBJ whole genome shotgun (WGS) entry which is preliminary data.</text>
</comment>
<name>A0AAN8FMD3_TRICO</name>
<keyword evidence="3" id="KW-1185">Reference proteome</keyword>
<evidence type="ECO:0000259" key="1">
    <source>
        <dbReference type="Pfam" id="PF00481"/>
    </source>
</evidence>
<dbReference type="Gene3D" id="3.60.40.10">
    <property type="entry name" value="PPM-type phosphatase domain"/>
    <property type="match status" value="1"/>
</dbReference>
<dbReference type="EMBL" id="WIXE01011190">
    <property type="protein sequence ID" value="KAK5976962.1"/>
    <property type="molecule type" value="Genomic_DNA"/>
</dbReference>
<dbReference type="Pfam" id="PF00481">
    <property type="entry name" value="PP2C"/>
    <property type="match status" value="1"/>
</dbReference>
<protein>
    <submittedName>
        <fullName evidence="2">PPM-type phosphatase domain-containing protein</fullName>
    </submittedName>
</protein>
<organism evidence="2 3">
    <name type="scientific">Trichostrongylus colubriformis</name>
    <name type="common">Black scour worm</name>
    <dbReference type="NCBI Taxonomy" id="6319"/>
    <lineage>
        <taxon>Eukaryota</taxon>
        <taxon>Metazoa</taxon>
        <taxon>Ecdysozoa</taxon>
        <taxon>Nematoda</taxon>
        <taxon>Chromadorea</taxon>
        <taxon>Rhabditida</taxon>
        <taxon>Rhabditina</taxon>
        <taxon>Rhabditomorpha</taxon>
        <taxon>Strongyloidea</taxon>
        <taxon>Trichostrongylidae</taxon>
        <taxon>Trichostrongylus</taxon>
    </lineage>
</organism>
<dbReference type="InterPro" id="IPR036457">
    <property type="entry name" value="PPM-type-like_dom_sf"/>
</dbReference>
<accession>A0AAN8FMD3</accession>
<evidence type="ECO:0000313" key="3">
    <source>
        <dbReference type="Proteomes" id="UP001331761"/>
    </source>
</evidence>
<dbReference type="Proteomes" id="UP001331761">
    <property type="component" value="Unassembled WGS sequence"/>
</dbReference>
<evidence type="ECO:0000313" key="2">
    <source>
        <dbReference type="EMBL" id="KAK5976962.1"/>
    </source>
</evidence>
<feature type="domain" description="PPM-type phosphatase" evidence="1">
    <location>
        <begin position="17"/>
        <end position="76"/>
    </location>
</feature>
<dbReference type="SUPFAM" id="SSF81606">
    <property type="entry name" value="PP2C-like"/>
    <property type="match status" value="1"/>
</dbReference>
<dbReference type="AlphaFoldDB" id="A0AAN8FMD3"/>
<gene>
    <name evidence="2" type="ORF">GCK32_004272</name>
</gene>
<sequence>MTGRSRAVGDYGMSVRRYLILACDGLWKSFDNEEAIKYVNESLSKSVEGAAEKEVWQKMADDLAAEAVRRRCGDNVSVILLRLHK</sequence>
<proteinExistence type="predicted"/>
<dbReference type="InterPro" id="IPR001932">
    <property type="entry name" value="PPM-type_phosphatase-like_dom"/>
</dbReference>